<reference evidence="2" key="1">
    <citation type="journal article" date="2019" name="PLoS Negl. Trop. Dis.">
        <title>Revisiting the worldwide diversity of Leptospira species in the environment.</title>
        <authorList>
            <person name="Vincent A.T."/>
            <person name="Schiettekatte O."/>
            <person name="Bourhy P."/>
            <person name="Veyrier F.J."/>
            <person name="Picardeau M."/>
        </authorList>
    </citation>
    <scope>NUCLEOTIDE SEQUENCE [LARGE SCALE GENOMIC DNA]</scope>
    <source>
        <strain evidence="2">201702476</strain>
    </source>
</reference>
<evidence type="ECO:0000313" key="2">
    <source>
        <dbReference type="EMBL" id="TGL60403.1"/>
    </source>
</evidence>
<dbReference type="Gene3D" id="2.60.40.10">
    <property type="entry name" value="Immunoglobulins"/>
    <property type="match status" value="1"/>
</dbReference>
<accession>A0A4R9K2Z0</accession>
<organism evidence="2 3">
    <name type="scientific">Leptospira ognonensis</name>
    <dbReference type="NCBI Taxonomy" id="2484945"/>
    <lineage>
        <taxon>Bacteria</taxon>
        <taxon>Pseudomonadati</taxon>
        <taxon>Spirochaetota</taxon>
        <taxon>Spirochaetia</taxon>
        <taxon>Leptospirales</taxon>
        <taxon>Leptospiraceae</taxon>
        <taxon>Leptospira</taxon>
    </lineage>
</organism>
<dbReference type="SUPFAM" id="SSF81296">
    <property type="entry name" value="E set domains"/>
    <property type="match status" value="1"/>
</dbReference>
<evidence type="ECO:0000313" key="3">
    <source>
        <dbReference type="Proteomes" id="UP000297693"/>
    </source>
</evidence>
<feature type="region of interest" description="Disordered" evidence="1">
    <location>
        <begin position="1"/>
        <end position="21"/>
    </location>
</feature>
<feature type="compositionally biased region" description="Polar residues" evidence="1">
    <location>
        <begin position="1"/>
        <end position="17"/>
    </location>
</feature>
<dbReference type="InterPro" id="IPR013783">
    <property type="entry name" value="Ig-like_fold"/>
</dbReference>
<dbReference type="NCBIfam" id="NF047769">
    <property type="entry name" value="LIC10067_lipo"/>
    <property type="match status" value="1"/>
</dbReference>
<comment type="caution">
    <text evidence="2">The sequence shown here is derived from an EMBL/GenBank/DDBJ whole genome shotgun (WGS) entry which is preliminary data.</text>
</comment>
<dbReference type="EMBL" id="RQGD01000022">
    <property type="protein sequence ID" value="TGL60403.1"/>
    <property type="molecule type" value="Genomic_DNA"/>
</dbReference>
<sequence length="192" mass="20327">MSSVTPQIGTPRQNNDNGVYPPTQVVIKGSNFGIDTVVRFNETQAAISANLGTELYTSVPDGVYSGYITVSKAGGSCIAGTASGINCAGTEFFIDCYDATGKQYGSETEIKQGDSKGIVYSGIETKAFRTDVIFGSANLTISCDSIVTVRLFNRSCVATDYILQRDPTIPLPDGYSSQFYVTAGSATCTLKI</sequence>
<keyword evidence="3" id="KW-1185">Reference proteome</keyword>
<protein>
    <recommendedName>
        <fullName evidence="4">IPT/TIG domain-containing protein</fullName>
    </recommendedName>
</protein>
<dbReference type="OrthoDB" id="344519at2"/>
<dbReference type="InterPro" id="IPR014756">
    <property type="entry name" value="Ig_E-set"/>
</dbReference>
<proteinExistence type="predicted"/>
<evidence type="ECO:0008006" key="4">
    <source>
        <dbReference type="Google" id="ProtNLM"/>
    </source>
</evidence>
<gene>
    <name evidence="2" type="ORF">EHQ58_07335</name>
</gene>
<dbReference type="Proteomes" id="UP000297693">
    <property type="component" value="Unassembled WGS sequence"/>
</dbReference>
<dbReference type="AlphaFoldDB" id="A0A4R9K2Z0"/>
<name>A0A4R9K2Z0_9LEPT</name>
<evidence type="ECO:0000256" key="1">
    <source>
        <dbReference type="SAM" id="MobiDB-lite"/>
    </source>
</evidence>